<gene>
    <name evidence="2" type="ORF">HAX54_044505</name>
</gene>
<sequence>MSLMMLSARVFKYSLCGEARIGDIAFRNSSILGELFDATKLSEDHVAETRGPRRDEACGQRRVEAGGTRRAEIWIFLGPLLLVFHIFGQKEENIFQLFQLRF</sequence>
<reference evidence="2 3" key="1">
    <citation type="journal article" date="2021" name="BMC Genomics">
        <title>Datura genome reveals duplications of psychoactive alkaloid biosynthetic genes and high mutation rate following tissue culture.</title>
        <authorList>
            <person name="Rajewski A."/>
            <person name="Carter-House D."/>
            <person name="Stajich J."/>
            <person name="Litt A."/>
        </authorList>
    </citation>
    <scope>NUCLEOTIDE SEQUENCE [LARGE SCALE GENOMIC DNA]</scope>
    <source>
        <strain evidence="2">AR-01</strain>
    </source>
</reference>
<feature type="transmembrane region" description="Helical" evidence="1">
    <location>
        <begin position="71"/>
        <end position="88"/>
    </location>
</feature>
<protein>
    <submittedName>
        <fullName evidence="2">Uncharacterized protein</fullName>
    </submittedName>
</protein>
<evidence type="ECO:0000313" key="2">
    <source>
        <dbReference type="EMBL" id="MCE3049272.1"/>
    </source>
</evidence>
<keyword evidence="1" id="KW-0812">Transmembrane</keyword>
<accession>A0ABS8WGV2</accession>
<keyword evidence="3" id="KW-1185">Reference proteome</keyword>
<dbReference type="Proteomes" id="UP000823775">
    <property type="component" value="Unassembled WGS sequence"/>
</dbReference>
<evidence type="ECO:0000313" key="3">
    <source>
        <dbReference type="Proteomes" id="UP000823775"/>
    </source>
</evidence>
<organism evidence="2 3">
    <name type="scientific">Datura stramonium</name>
    <name type="common">Jimsonweed</name>
    <name type="synonym">Common thornapple</name>
    <dbReference type="NCBI Taxonomy" id="4076"/>
    <lineage>
        <taxon>Eukaryota</taxon>
        <taxon>Viridiplantae</taxon>
        <taxon>Streptophyta</taxon>
        <taxon>Embryophyta</taxon>
        <taxon>Tracheophyta</taxon>
        <taxon>Spermatophyta</taxon>
        <taxon>Magnoliopsida</taxon>
        <taxon>eudicotyledons</taxon>
        <taxon>Gunneridae</taxon>
        <taxon>Pentapetalae</taxon>
        <taxon>asterids</taxon>
        <taxon>lamiids</taxon>
        <taxon>Solanales</taxon>
        <taxon>Solanaceae</taxon>
        <taxon>Solanoideae</taxon>
        <taxon>Datureae</taxon>
        <taxon>Datura</taxon>
    </lineage>
</organism>
<name>A0ABS8WGV2_DATST</name>
<comment type="caution">
    <text evidence="2">The sequence shown here is derived from an EMBL/GenBank/DDBJ whole genome shotgun (WGS) entry which is preliminary data.</text>
</comment>
<evidence type="ECO:0000256" key="1">
    <source>
        <dbReference type="SAM" id="Phobius"/>
    </source>
</evidence>
<proteinExistence type="predicted"/>
<keyword evidence="1" id="KW-0472">Membrane</keyword>
<keyword evidence="1" id="KW-1133">Transmembrane helix</keyword>
<dbReference type="EMBL" id="JACEIK010006790">
    <property type="protein sequence ID" value="MCE3049272.1"/>
    <property type="molecule type" value="Genomic_DNA"/>
</dbReference>